<dbReference type="SUPFAM" id="SSF54862">
    <property type="entry name" value="4Fe-4S ferredoxins"/>
    <property type="match status" value="1"/>
</dbReference>
<dbReference type="InterPro" id="IPR029039">
    <property type="entry name" value="Flavoprotein-like_sf"/>
</dbReference>
<organism evidence="5 6">
    <name type="scientific">Clostridium neuense</name>
    <dbReference type="NCBI Taxonomy" id="1728934"/>
    <lineage>
        <taxon>Bacteria</taxon>
        <taxon>Bacillati</taxon>
        <taxon>Bacillota</taxon>
        <taxon>Clostridia</taxon>
        <taxon>Eubacteriales</taxon>
        <taxon>Clostridiaceae</taxon>
        <taxon>Clostridium</taxon>
    </lineage>
</organism>
<sequence length="251" mass="28337">MILYFTGTGNSTYIAKQIADLAGDGLISINKRIRENDISEINATGRLVFVVPTYCWRIPRLVEEWIDKTRFTGTENVYFIMNCGTSIGNAKKYIKRLCKRKNFKYMGVASIVMPENYIAMYDAPEKSVAMQIIENANPIIHKIGARIREGKSFIDRQSNIIDCLKSSVINTIFYSFLVKADKFTVGDKCVGCSTCVKECPLNNINLKGNKPIWGKDCTHCMACICKCPKGAIEYGEKSVGKIRYRCPIIYN</sequence>
<evidence type="ECO:0000313" key="6">
    <source>
        <dbReference type="Proteomes" id="UP001623592"/>
    </source>
</evidence>
<dbReference type="InterPro" id="IPR017896">
    <property type="entry name" value="4Fe4S_Fe-S-bd"/>
</dbReference>
<comment type="caution">
    <text evidence="5">The sequence shown here is derived from an EMBL/GenBank/DDBJ whole genome shotgun (WGS) entry which is preliminary data.</text>
</comment>
<evidence type="ECO:0000256" key="1">
    <source>
        <dbReference type="ARBA" id="ARBA00022723"/>
    </source>
</evidence>
<reference evidence="5 6" key="1">
    <citation type="submission" date="2024-11" db="EMBL/GenBank/DDBJ databases">
        <authorList>
            <person name="Heng Y.C."/>
            <person name="Lim A.C.H."/>
            <person name="Lee J.K.Y."/>
            <person name="Kittelmann S."/>
        </authorList>
    </citation>
    <scope>NUCLEOTIDE SEQUENCE [LARGE SCALE GENOMIC DNA]</scope>
    <source>
        <strain evidence="5 6">WILCCON 0114</strain>
    </source>
</reference>
<feature type="domain" description="4Fe-4S ferredoxin-type" evidence="4">
    <location>
        <begin position="210"/>
        <end position="237"/>
    </location>
</feature>
<keyword evidence="6" id="KW-1185">Reference proteome</keyword>
<keyword evidence="3" id="KW-0411">Iron-sulfur</keyword>
<dbReference type="InterPro" id="IPR047964">
    <property type="entry name" value="EFR1-like"/>
</dbReference>
<accession>A0ABW8TA60</accession>
<dbReference type="InterPro" id="IPR017900">
    <property type="entry name" value="4Fe4S_Fe_S_CS"/>
</dbReference>
<protein>
    <submittedName>
        <fullName evidence="5">EFR1 family ferrodoxin</fullName>
    </submittedName>
</protein>
<dbReference type="PROSITE" id="PS51379">
    <property type="entry name" value="4FE4S_FER_2"/>
    <property type="match status" value="2"/>
</dbReference>
<evidence type="ECO:0000313" key="5">
    <source>
        <dbReference type="EMBL" id="MFL0249423.1"/>
    </source>
</evidence>
<dbReference type="RefSeq" id="WP_406786091.1">
    <property type="nucleotide sequence ID" value="NZ_JBJIAA010000002.1"/>
</dbReference>
<evidence type="ECO:0000256" key="3">
    <source>
        <dbReference type="ARBA" id="ARBA00023014"/>
    </source>
</evidence>
<name>A0ABW8TA60_9CLOT</name>
<gene>
    <name evidence="5" type="ORF">ACJDT4_03240</name>
</gene>
<dbReference type="NCBIfam" id="NF038196">
    <property type="entry name" value="ferrodoxin_EFR1"/>
    <property type="match status" value="1"/>
</dbReference>
<keyword evidence="2" id="KW-0408">Iron</keyword>
<keyword evidence="1" id="KW-0479">Metal-binding</keyword>
<dbReference type="Gene3D" id="3.30.70.20">
    <property type="match status" value="1"/>
</dbReference>
<feature type="domain" description="4Fe-4S ferredoxin-type" evidence="4">
    <location>
        <begin position="179"/>
        <end position="209"/>
    </location>
</feature>
<evidence type="ECO:0000256" key="2">
    <source>
        <dbReference type="ARBA" id="ARBA00023004"/>
    </source>
</evidence>
<evidence type="ECO:0000259" key="4">
    <source>
        <dbReference type="PROSITE" id="PS51379"/>
    </source>
</evidence>
<dbReference type="PROSITE" id="PS00198">
    <property type="entry name" value="4FE4S_FER_1"/>
    <property type="match status" value="2"/>
</dbReference>
<dbReference type="Proteomes" id="UP001623592">
    <property type="component" value="Unassembled WGS sequence"/>
</dbReference>
<dbReference type="EMBL" id="JBJIAA010000002">
    <property type="protein sequence ID" value="MFL0249423.1"/>
    <property type="molecule type" value="Genomic_DNA"/>
</dbReference>
<dbReference type="Gene3D" id="3.40.50.360">
    <property type="match status" value="1"/>
</dbReference>
<dbReference type="Pfam" id="PF13187">
    <property type="entry name" value="Fer4_9"/>
    <property type="match status" value="1"/>
</dbReference>
<proteinExistence type="predicted"/>
<dbReference type="SUPFAM" id="SSF52218">
    <property type="entry name" value="Flavoproteins"/>
    <property type="match status" value="1"/>
</dbReference>